<dbReference type="HOGENOM" id="CLU_2960924_0_0_1"/>
<proteinExistence type="predicted"/>
<evidence type="ECO:0000313" key="2">
    <source>
        <dbReference type="Proteomes" id="UP000027222"/>
    </source>
</evidence>
<dbReference type="Proteomes" id="UP000027222">
    <property type="component" value="Unassembled WGS sequence"/>
</dbReference>
<sequence length="59" mass="6930">MLLISISWLLTLSFCEKALLRTTRLAWRSRTPLPHPPSILLVTLVFKVFPKAVYKQFMR</sequence>
<protein>
    <submittedName>
        <fullName evidence="1">Uncharacterized protein</fullName>
    </submittedName>
</protein>
<dbReference type="EMBL" id="KL142383">
    <property type="protein sequence ID" value="KDR74343.1"/>
    <property type="molecule type" value="Genomic_DNA"/>
</dbReference>
<name>A0A067T5P7_GALM3</name>
<organism evidence="1 2">
    <name type="scientific">Galerina marginata (strain CBS 339.88)</name>
    <dbReference type="NCBI Taxonomy" id="685588"/>
    <lineage>
        <taxon>Eukaryota</taxon>
        <taxon>Fungi</taxon>
        <taxon>Dikarya</taxon>
        <taxon>Basidiomycota</taxon>
        <taxon>Agaricomycotina</taxon>
        <taxon>Agaricomycetes</taxon>
        <taxon>Agaricomycetidae</taxon>
        <taxon>Agaricales</taxon>
        <taxon>Agaricineae</taxon>
        <taxon>Strophariaceae</taxon>
        <taxon>Galerina</taxon>
    </lineage>
</organism>
<keyword evidence="2" id="KW-1185">Reference proteome</keyword>
<reference evidence="2" key="1">
    <citation type="journal article" date="2014" name="Proc. Natl. Acad. Sci. U.S.A.">
        <title>Extensive sampling of basidiomycete genomes demonstrates inadequacy of the white-rot/brown-rot paradigm for wood decay fungi.</title>
        <authorList>
            <person name="Riley R."/>
            <person name="Salamov A.A."/>
            <person name="Brown D.W."/>
            <person name="Nagy L.G."/>
            <person name="Floudas D."/>
            <person name="Held B.W."/>
            <person name="Levasseur A."/>
            <person name="Lombard V."/>
            <person name="Morin E."/>
            <person name="Otillar R."/>
            <person name="Lindquist E.A."/>
            <person name="Sun H."/>
            <person name="LaButti K.M."/>
            <person name="Schmutz J."/>
            <person name="Jabbour D."/>
            <person name="Luo H."/>
            <person name="Baker S.E."/>
            <person name="Pisabarro A.G."/>
            <person name="Walton J.D."/>
            <person name="Blanchette R.A."/>
            <person name="Henrissat B."/>
            <person name="Martin F."/>
            <person name="Cullen D."/>
            <person name="Hibbett D.S."/>
            <person name="Grigoriev I.V."/>
        </authorList>
    </citation>
    <scope>NUCLEOTIDE SEQUENCE [LARGE SCALE GENOMIC DNA]</scope>
    <source>
        <strain evidence="2">CBS 339.88</strain>
    </source>
</reference>
<accession>A0A067T5P7</accession>
<gene>
    <name evidence="1" type="ORF">GALMADRAFT_579065</name>
</gene>
<dbReference type="AlphaFoldDB" id="A0A067T5P7"/>
<evidence type="ECO:0000313" key="1">
    <source>
        <dbReference type="EMBL" id="KDR74343.1"/>
    </source>
</evidence>